<keyword evidence="3" id="KW-0865">Zymogen</keyword>
<dbReference type="SUPFAM" id="SSF75001">
    <property type="entry name" value="Dipeptidyl peptidase I (cathepsin C), exclusion domain"/>
    <property type="match status" value="1"/>
</dbReference>
<feature type="region of interest" description="Disordered" evidence="5">
    <location>
        <begin position="485"/>
        <end position="549"/>
    </location>
</feature>
<gene>
    <name evidence="7" type="ORF">OJ252_158</name>
</gene>
<dbReference type="PANTHER" id="PTHR12411">
    <property type="entry name" value="CYSTEINE PROTEASE FAMILY C1-RELATED"/>
    <property type="match status" value="1"/>
</dbReference>
<comment type="similarity">
    <text evidence="2">Belongs to the peptidase C1 family.</text>
</comment>
<comment type="caution">
    <text evidence="7">The sequence shown here is derived from an EMBL/GenBank/DDBJ whole genome shotgun (WGS) entry which is preliminary data.</text>
</comment>
<feature type="compositionally biased region" description="Polar residues" evidence="5">
    <location>
        <begin position="497"/>
        <end position="509"/>
    </location>
</feature>
<evidence type="ECO:0000313" key="8">
    <source>
        <dbReference type="Proteomes" id="UP001071777"/>
    </source>
</evidence>
<evidence type="ECO:0000256" key="5">
    <source>
        <dbReference type="SAM" id="MobiDB-lite"/>
    </source>
</evidence>
<keyword evidence="4" id="KW-0325">Glycoprotein</keyword>
<dbReference type="SUPFAM" id="SSF54001">
    <property type="entry name" value="Cysteine proteinases"/>
    <property type="match status" value="1"/>
</dbReference>
<protein>
    <recommendedName>
        <fullName evidence="6">Peptidase C1A papain C-terminal domain-containing protein</fullName>
    </recommendedName>
</protein>
<keyword evidence="8" id="KW-1185">Reference proteome</keyword>
<dbReference type="SMART" id="SM00645">
    <property type="entry name" value="Pept_C1"/>
    <property type="match status" value="1"/>
</dbReference>
<feature type="domain" description="Peptidase C1A papain C-terminal" evidence="6">
    <location>
        <begin position="379"/>
        <end position="750"/>
    </location>
</feature>
<dbReference type="EMBL" id="JAPCXB010000005">
    <property type="protein sequence ID" value="KAJ1615380.1"/>
    <property type="molecule type" value="Genomic_DNA"/>
</dbReference>
<evidence type="ECO:0000313" key="7">
    <source>
        <dbReference type="EMBL" id="KAJ1615380.1"/>
    </source>
</evidence>
<dbReference type="Pfam" id="PF08773">
    <property type="entry name" value="CathepsinC_exc"/>
    <property type="match status" value="1"/>
</dbReference>
<dbReference type="Gene3D" id="2.40.128.80">
    <property type="entry name" value="Cathepsin C, exclusion domain"/>
    <property type="match status" value="1"/>
</dbReference>
<evidence type="ECO:0000256" key="1">
    <source>
        <dbReference type="ARBA" id="ARBA00001923"/>
    </source>
</evidence>
<name>A0ABQ8PC12_9CRYT</name>
<dbReference type="InterPro" id="IPR013128">
    <property type="entry name" value="Peptidase_C1A"/>
</dbReference>
<dbReference type="Gene3D" id="3.90.70.10">
    <property type="entry name" value="Cysteine proteinases"/>
    <property type="match status" value="2"/>
</dbReference>
<dbReference type="Pfam" id="PF00112">
    <property type="entry name" value="Peptidase_C1"/>
    <property type="match status" value="2"/>
</dbReference>
<feature type="compositionally biased region" description="Acidic residues" evidence="5">
    <location>
        <begin position="539"/>
        <end position="548"/>
    </location>
</feature>
<dbReference type="InterPro" id="IPR036496">
    <property type="entry name" value="CathepsinC_exc_dom_sf"/>
</dbReference>
<dbReference type="PROSITE" id="PS00639">
    <property type="entry name" value="THIOL_PROTEASE_HIS"/>
    <property type="match status" value="1"/>
</dbReference>
<evidence type="ECO:0000256" key="4">
    <source>
        <dbReference type="ARBA" id="ARBA00023180"/>
    </source>
</evidence>
<organism evidence="7 8">
    <name type="scientific">Cryptosporidium canis</name>
    <dbReference type="NCBI Taxonomy" id="195482"/>
    <lineage>
        <taxon>Eukaryota</taxon>
        <taxon>Sar</taxon>
        <taxon>Alveolata</taxon>
        <taxon>Apicomplexa</taxon>
        <taxon>Conoidasida</taxon>
        <taxon>Coccidia</taxon>
        <taxon>Eucoccidiorida</taxon>
        <taxon>Eimeriorina</taxon>
        <taxon>Cryptosporidiidae</taxon>
        <taxon>Cryptosporidium</taxon>
    </lineage>
</organism>
<dbReference type="InterPro" id="IPR038765">
    <property type="entry name" value="Papain-like_cys_pep_sf"/>
</dbReference>
<reference evidence="7" key="1">
    <citation type="submission" date="2022-10" db="EMBL/GenBank/DDBJ databases">
        <title>Adaptive evolution leads to modifications in subtelomeric GC content in a zoonotic Cryptosporidium species.</title>
        <authorList>
            <person name="Li J."/>
            <person name="Feng Y."/>
            <person name="Xiao L."/>
        </authorList>
    </citation>
    <scope>NUCLEOTIDE SEQUENCE</scope>
    <source>
        <strain evidence="7">25894</strain>
    </source>
</reference>
<accession>A0ABQ8PC12</accession>
<feature type="compositionally biased region" description="Basic and acidic residues" evidence="5">
    <location>
        <begin position="512"/>
        <end position="524"/>
    </location>
</feature>
<evidence type="ECO:0000259" key="6">
    <source>
        <dbReference type="SMART" id="SM00645"/>
    </source>
</evidence>
<dbReference type="InterPro" id="IPR025660">
    <property type="entry name" value="Pept_his_AS"/>
</dbReference>
<dbReference type="InterPro" id="IPR014882">
    <property type="entry name" value="CathepsinC_exc"/>
</dbReference>
<evidence type="ECO:0000256" key="3">
    <source>
        <dbReference type="ARBA" id="ARBA00023145"/>
    </source>
</evidence>
<dbReference type="Proteomes" id="UP001071777">
    <property type="component" value="Unassembled WGS sequence"/>
</dbReference>
<proteinExistence type="inferred from homology"/>
<dbReference type="InterPro" id="IPR000668">
    <property type="entry name" value="Peptidase_C1A_C"/>
</dbReference>
<sequence>MVWLKSRVGVNFQSGRFLFCWVILVGVVGILCDLPPNCIHGDVVGVWRIHVGTYRPCVSDPKYEDSACGFPSPDRDDAHSRLTPAEGGLLTRDFKLSFTFDVKFEDSELRVTSVQNLDGPDSGSFNDFETAGTVGNWTVILDQAFTFWTKSHRFTAFFKYINEPEDINAAYCYCHTTLLGWWDSYPELAAEGEYNQEQNRILSVEERGEHGNYPWLIMSDDLRLRRGCWYGMRIFDGDGKMTDRTEWTLKLPRWRASPLGLPPDHPANAQNPTIAEYLSELSESYSGIRGSDDLWRRSDKFEIHGSDHLTTLPQIRRALHISPHYAQRRKSNEQYVTEISEVREKDQALGSRRPDADEPVWLRIKSFDWSNPDHVYGRLGRRAPMVPDVFHQGDCGNCFAVTAATIMTSRLWIKYSGHPELFREVYASPLQMTECNVYNQGCGGGLITLAFKFAQEVGVRTHECIEDYARHIGVKKIHPAPVYTPDEEGIADDGHSFLQTKGGSASQSDLRLAGDDPPQEHDLVQESGSESDLEHSEYQDEEMDEEHIDEGGLEHLSSSHEYYGDLDSPDSKYFEELRLKKNSKFNVIQQLCWDLGGHMGAANTHCRSDIPITKNIPRSCSRIIRVKEYGYVNNVYGKTTVQDIMESLWNEGPVAVSLEPTLEFSLYNSGVFKGFYDPVSRQYPWSSIPWFKVDHAMVITGWGWETYGSERVPYWIVQNSWGSRWGERGFCRIIRGVNELSIEHAAVRASVVIYDSEKSFKPTDMSKVHDDSVFQYL</sequence>
<evidence type="ECO:0000256" key="2">
    <source>
        <dbReference type="ARBA" id="ARBA00008455"/>
    </source>
</evidence>
<comment type="cofactor">
    <cofactor evidence="1">
        <name>chloride</name>
        <dbReference type="ChEBI" id="CHEBI:17996"/>
    </cofactor>
</comment>